<feature type="domain" description="Cystatin" evidence="2">
    <location>
        <begin position="36"/>
        <end position="126"/>
    </location>
</feature>
<keyword evidence="1" id="KW-0732">Signal</keyword>
<organism evidence="3 4">
    <name type="scientific">Stomoxys calcitrans</name>
    <name type="common">Stable fly</name>
    <name type="synonym">Conops calcitrans</name>
    <dbReference type="NCBI Taxonomy" id="35570"/>
    <lineage>
        <taxon>Eukaryota</taxon>
        <taxon>Metazoa</taxon>
        <taxon>Ecdysozoa</taxon>
        <taxon>Arthropoda</taxon>
        <taxon>Hexapoda</taxon>
        <taxon>Insecta</taxon>
        <taxon>Pterygota</taxon>
        <taxon>Neoptera</taxon>
        <taxon>Endopterygota</taxon>
        <taxon>Diptera</taxon>
        <taxon>Brachycera</taxon>
        <taxon>Muscomorpha</taxon>
        <taxon>Muscoidea</taxon>
        <taxon>Muscidae</taxon>
        <taxon>Stomoxys</taxon>
    </lineage>
</organism>
<evidence type="ECO:0000313" key="3">
    <source>
        <dbReference type="EnsemblMetazoa" id="SCAU005408-PA"/>
    </source>
</evidence>
<feature type="chain" id="PRO_5009326280" description="Cystatin domain-containing protein" evidence="1">
    <location>
        <begin position="20"/>
        <end position="137"/>
    </location>
</feature>
<dbReference type="CDD" id="cd00042">
    <property type="entry name" value="CY"/>
    <property type="match status" value="1"/>
</dbReference>
<dbReference type="Proteomes" id="UP000095300">
    <property type="component" value="Unassembled WGS sequence"/>
</dbReference>
<reference evidence="3" key="1">
    <citation type="submission" date="2020-05" db="UniProtKB">
        <authorList>
            <consortium name="EnsemblMetazoa"/>
        </authorList>
    </citation>
    <scope>IDENTIFICATION</scope>
    <source>
        <strain evidence="3">USDA</strain>
    </source>
</reference>
<dbReference type="EnsemblMetazoa" id="SCAU005408-RA">
    <property type="protein sequence ID" value="SCAU005408-PA"/>
    <property type="gene ID" value="SCAU005408"/>
</dbReference>
<dbReference type="GO" id="GO:0004869">
    <property type="term" value="F:cysteine-type endopeptidase inhibitor activity"/>
    <property type="evidence" value="ECO:0007669"/>
    <property type="project" value="InterPro"/>
</dbReference>
<evidence type="ECO:0000313" key="4">
    <source>
        <dbReference type="Proteomes" id="UP000095300"/>
    </source>
</evidence>
<feature type="signal peptide" evidence="1">
    <location>
        <begin position="1"/>
        <end position="19"/>
    </location>
</feature>
<dbReference type="Gene3D" id="3.10.450.10">
    <property type="match status" value="1"/>
</dbReference>
<name>A0A1I8P773_STOCA</name>
<accession>A0A1I8P773</accession>
<protein>
    <recommendedName>
        <fullName evidence="2">Cystatin domain-containing protein</fullName>
    </recommendedName>
</protein>
<dbReference type="InterPro" id="IPR000010">
    <property type="entry name" value="Cystatin_dom"/>
</dbReference>
<dbReference type="OrthoDB" id="6357437at2759"/>
<dbReference type="KEGG" id="scac:106085879"/>
<evidence type="ECO:0000256" key="1">
    <source>
        <dbReference type="SAM" id="SignalP"/>
    </source>
</evidence>
<sequence>MHKIFIVVAFAAICVAANAVNIPEPKVGEVQAEEFHALGGPEKLEGEQLKEAEAELTKSLTKLAAGEEGPHYSLGKIHSASRTVVAGLRYDINADLIDKEGKTKNCDVKIWSKPVNEGSQVTFKCNEEPELLRHHDA</sequence>
<dbReference type="InterPro" id="IPR053128">
    <property type="entry name" value="Cystatin-like"/>
</dbReference>
<evidence type="ECO:0000259" key="2">
    <source>
        <dbReference type="SMART" id="SM00043"/>
    </source>
</evidence>
<dbReference type="SMART" id="SM00043">
    <property type="entry name" value="CY"/>
    <property type="match status" value="1"/>
</dbReference>
<gene>
    <name evidence="3" type="primary">106085879</name>
</gene>
<keyword evidence="4" id="KW-1185">Reference proteome</keyword>
<dbReference type="SUPFAM" id="SSF54403">
    <property type="entry name" value="Cystatin/monellin"/>
    <property type="match status" value="1"/>
</dbReference>
<dbReference type="AlphaFoldDB" id="A0A1I8P773"/>
<proteinExistence type="predicted"/>
<dbReference type="PANTHER" id="PTHR12319">
    <property type="entry name" value="CYSTATIN-RELATED"/>
    <property type="match status" value="1"/>
</dbReference>
<dbReference type="VEuPathDB" id="VectorBase:SCAU005408"/>
<dbReference type="PANTHER" id="PTHR12319:SF2">
    <property type="entry name" value="CYSTATIN-LIKE PROTEIN-RELATED"/>
    <property type="match status" value="1"/>
</dbReference>
<dbReference type="InterPro" id="IPR046350">
    <property type="entry name" value="Cystatin_sf"/>
</dbReference>